<organism evidence="14 15">
    <name type="scientific">Neptunicella marina</name>
    <dbReference type="NCBI Taxonomy" id="2125989"/>
    <lineage>
        <taxon>Bacteria</taxon>
        <taxon>Pseudomonadati</taxon>
        <taxon>Pseudomonadota</taxon>
        <taxon>Gammaproteobacteria</taxon>
        <taxon>Alteromonadales</taxon>
        <taxon>Alteromonadaceae</taxon>
        <taxon>Neptunicella</taxon>
    </lineage>
</organism>
<keyword evidence="5 11" id="KW-0812">Transmembrane</keyword>
<dbReference type="CDD" id="cd06225">
    <property type="entry name" value="HAMP"/>
    <property type="match status" value="1"/>
</dbReference>
<evidence type="ECO:0000256" key="6">
    <source>
        <dbReference type="ARBA" id="ARBA00022989"/>
    </source>
</evidence>
<name>A0A8J6LZR0_9ALTE</name>
<dbReference type="InterPro" id="IPR004090">
    <property type="entry name" value="Chemotax_Me-accpt_rcpt"/>
</dbReference>
<evidence type="ECO:0000256" key="3">
    <source>
        <dbReference type="ARBA" id="ARBA00022481"/>
    </source>
</evidence>
<keyword evidence="6 11" id="KW-1133">Transmembrane helix</keyword>
<evidence type="ECO:0000259" key="12">
    <source>
        <dbReference type="PROSITE" id="PS50111"/>
    </source>
</evidence>
<keyword evidence="2" id="KW-1003">Cell membrane</keyword>
<dbReference type="GO" id="GO:0006935">
    <property type="term" value="P:chemotaxis"/>
    <property type="evidence" value="ECO:0007669"/>
    <property type="project" value="UniProtKB-KW"/>
</dbReference>
<keyword evidence="7 11" id="KW-0472">Membrane</keyword>
<keyword evidence="8 10" id="KW-0807">Transducer</keyword>
<dbReference type="RefSeq" id="WP_186506866.1">
    <property type="nucleotide sequence ID" value="NZ_JACNEP010000007.1"/>
</dbReference>
<protein>
    <submittedName>
        <fullName evidence="14">Methyl-accepting chemotaxis protein</fullName>
    </submittedName>
</protein>
<feature type="transmembrane region" description="Helical" evidence="11">
    <location>
        <begin position="12"/>
        <end position="31"/>
    </location>
</feature>
<dbReference type="Proteomes" id="UP000601768">
    <property type="component" value="Unassembled WGS sequence"/>
</dbReference>
<comment type="caution">
    <text evidence="14">The sequence shown here is derived from an EMBL/GenBank/DDBJ whole genome shotgun (WGS) entry which is preliminary data.</text>
</comment>
<comment type="subcellular location">
    <subcellularLocation>
        <location evidence="1">Cell membrane</location>
        <topology evidence="1">Multi-pass membrane protein</topology>
    </subcellularLocation>
</comment>
<dbReference type="EMBL" id="JACNEP010000007">
    <property type="protein sequence ID" value="MBC3766340.1"/>
    <property type="molecule type" value="Genomic_DNA"/>
</dbReference>
<evidence type="ECO:0000256" key="9">
    <source>
        <dbReference type="ARBA" id="ARBA00029447"/>
    </source>
</evidence>
<dbReference type="AlphaFoldDB" id="A0A8J6LZR0"/>
<keyword evidence="3" id="KW-0488">Methylation</keyword>
<dbReference type="GO" id="GO:0007165">
    <property type="term" value="P:signal transduction"/>
    <property type="evidence" value="ECO:0007669"/>
    <property type="project" value="UniProtKB-KW"/>
</dbReference>
<comment type="similarity">
    <text evidence="9">Belongs to the methyl-accepting chemotaxis (MCP) protein family.</text>
</comment>
<evidence type="ECO:0000256" key="5">
    <source>
        <dbReference type="ARBA" id="ARBA00022692"/>
    </source>
</evidence>
<evidence type="ECO:0000259" key="13">
    <source>
        <dbReference type="PROSITE" id="PS50885"/>
    </source>
</evidence>
<dbReference type="Gene3D" id="3.30.450.20">
    <property type="entry name" value="PAS domain"/>
    <property type="match status" value="1"/>
</dbReference>
<dbReference type="Pfam" id="PF00672">
    <property type="entry name" value="HAMP"/>
    <property type="match status" value="1"/>
</dbReference>
<feature type="domain" description="HAMP" evidence="13">
    <location>
        <begin position="307"/>
        <end position="361"/>
    </location>
</feature>
<evidence type="ECO:0000256" key="7">
    <source>
        <dbReference type="ARBA" id="ARBA00023136"/>
    </source>
</evidence>
<evidence type="ECO:0000256" key="10">
    <source>
        <dbReference type="PROSITE-ProRule" id="PRU00284"/>
    </source>
</evidence>
<proteinExistence type="inferred from homology"/>
<dbReference type="CDD" id="cd12912">
    <property type="entry name" value="PDC2_MCP_like"/>
    <property type="match status" value="1"/>
</dbReference>
<dbReference type="InterPro" id="IPR003660">
    <property type="entry name" value="HAMP_dom"/>
</dbReference>
<reference evidence="14" key="2">
    <citation type="submission" date="2020-08" db="EMBL/GenBank/DDBJ databases">
        <authorList>
            <person name="Lai Q."/>
        </authorList>
    </citation>
    <scope>NUCLEOTIDE SEQUENCE</scope>
    <source>
        <strain evidence="14">S27-2</strain>
    </source>
</reference>
<evidence type="ECO:0000256" key="11">
    <source>
        <dbReference type="SAM" id="Phobius"/>
    </source>
</evidence>
<feature type="domain" description="Methyl-accepting transducer" evidence="12">
    <location>
        <begin position="366"/>
        <end position="602"/>
    </location>
</feature>
<keyword evidence="15" id="KW-1185">Reference proteome</keyword>
<dbReference type="InterPro" id="IPR004089">
    <property type="entry name" value="MCPsignal_dom"/>
</dbReference>
<sequence length="638" mass="70796">MKNISIKQKIAFSLILSVLITAAMIVSLNLYRSTSSLKERVMGKELPNVVQRVAIAVDREINQMQTIARQIATDPLILDWNAKGQNKQGEILLIKKLAEIANRYHLSATSFADRQTGNYWNQDGFLRQLQDDERDGWFYTYTRSGKADLVSTYHYENTGKTDLFVNFQQVNGRGLSGIAKSFDSVIDMMDRFKLEQSGFVFLVDDSGLVEVHKNTALMGKKSLADVFGHDVQRKLLADNQFNVTTVESDGRKWILASSIVPSTGWYVMAQVPYDEVFSSIDTMMWDSLLGTLVVVIITGLAGWVLAGRLTRPLHQQARMFKQLGQGDADLSYRLPEQGEREILAMVHGYNEFAAKLQQVFDNIAAGSQQVNYLVNSLQSSAQNTMHSSQQADQSIAQMSAAMSQINVAVGEIAQNADNATQTATEVDKSRNQVSDVVSKSRQDIEMLGSKIDDVANVIETLTENTETIEKVLEVIQSISDQTNLLALNAAIEAARAGEQGRGFSVVADEVRSLAQKTADSTLEIQQIMDQLQHTTKSVGKEITTIVNASKQTSESIHQAEAILAENRQRSAVIMDMNRQIAVATEQQAYSIQDINSSMQSVGQHSSENMSNVERINADTQQLTELVRTVDSELAKFRK</sequence>
<dbReference type="PRINTS" id="PR00260">
    <property type="entry name" value="CHEMTRNSDUCR"/>
</dbReference>
<evidence type="ECO:0000256" key="2">
    <source>
        <dbReference type="ARBA" id="ARBA00022475"/>
    </source>
</evidence>
<evidence type="ECO:0000256" key="8">
    <source>
        <dbReference type="ARBA" id="ARBA00023224"/>
    </source>
</evidence>
<dbReference type="PROSITE" id="PS50885">
    <property type="entry name" value="HAMP"/>
    <property type="match status" value="1"/>
</dbReference>
<evidence type="ECO:0000256" key="1">
    <source>
        <dbReference type="ARBA" id="ARBA00004651"/>
    </source>
</evidence>
<dbReference type="FunFam" id="1.10.287.950:FF:000001">
    <property type="entry name" value="Methyl-accepting chemotaxis sensory transducer"/>
    <property type="match status" value="1"/>
</dbReference>
<dbReference type="SMART" id="SM00304">
    <property type="entry name" value="HAMP"/>
    <property type="match status" value="1"/>
</dbReference>
<dbReference type="Gene3D" id="1.10.287.950">
    <property type="entry name" value="Methyl-accepting chemotaxis protein"/>
    <property type="match status" value="1"/>
</dbReference>
<dbReference type="SUPFAM" id="SSF58104">
    <property type="entry name" value="Methyl-accepting chemotaxis protein (MCP) signaling domain"/>
    <property type="match status" value="1"/>
</dbReference>
<feature type="transmembrane region" description="Helical" evidence="11">
    <location>
        <begin position="288"/>
        <end position="309"/>
    </location>
</feature>
<dbReference type="PANTHER" id="PTHR32089:SF39">
    <property type="entry name" value="METHYL-ACCEPTING CHEMOTAXIS PROTEIN HLYB"/>
    <property type="match status" value="1"/>
</dbReference>
<evidence type="ECO:0000256" key="4">
    <source>
        <dbReference type="ARBA" id="ARBA00022500"/>
    </source>
</evidence>
<reference evidence="14" key="1">
    <citation type="journal article" date="2018" name="Int. J. Syst. Evol. Microbiol.">
        <title>Neptunicella marina gen. nov., sp. nov., isolated from surface seawater.</title>
        <authorList>
            <person name="Liu X."/>
            <person name="Lai Q."/>
            <person name="Du Y."/>
            <person name="Zhang X."/>
            <person name="Liu Z."/>
            <person name="Sun F."/>
            <person name="Shao Z."/>
        </authorList>
    </citation>
    <scope>NUCLEOTIDE SEQUENCE</scope>
    <source>
        <strain evidence="14">S27-2</strain>
    </source>
</reference>
<gene>
    <name evidence="14" type="ORF">H8B19_10645</name>
</gene>
<dbReference type="CDD" id="cd11386">
    <property type="entry name" value="MCP_signal"/>
    <property type="match status" value="1"/>
</dbReference>
<dbReference type="PANTHER" id="PTHR32089">
    <property type="entry name" value="METHYL-ACCEPTING CHEMOTAXIS PROTEIN MCPB"/>
    <property type="match status" value="1"/>
</dbReference>
<evidence type="ECO:0000313" key="15">
    <source>
        <dbReference type="Proteomes" id="UP000601768"/>
    </source>
</evidence>
<accession>A0A8J6LZR0</accession>
<dbReference type="SMART" id="SM00283">
    <property type="entry name" value="MA"/>
    <property type="match status" value="1"/>
</dbReference>
<dbReference type="PROSITE" id="PS50111">
    <property type="entry name" value="CHEMOTAXIS_TRANSDUC_2"/>
    <property type="match status" value="1"/>
</dbReference>
<evidence type="ECO:0000313" key="14">
    <source>
        <dbReference type="EMBL" id="MBC3766340.1"/>
    </source>
</evidence>
<keyword evidence="4" id="KW-0145">Chemotaxis</keyword>
<dbReference type="Pfam" id="PF00015">
    <property type="entry name" value="MCPsignal"/>
    <property type="match status" value="1"/>
</dbReference>
<dbReference type="GO" id="GO:0005886">
    <property type="term" value="C:plasma membrane"/>
    <property type="evidence" value="ECO:0007669"/>
    <property type="project" value="UniProtKB-SubCell"/>
</dbReference>
<dbReference type="GO" id="GO:0004888">
    <property type="term" value="F:transmembrane signaling receptor activity"/>
    <property type="evidence" value="ECO:0007669"/>
    <property type="project" value="InterPro"/>
</dbReference>